<comment type="caution">
    <text evidence="1">The sequence shown here is derived from an EMBL/GenBank/DDBJ whole genome shotgun (WGS) entry which is preliminary data.</text>
</comment>
<reference evidence="1" key="2">
    <citation type="journal article" date="2023" name="Proc. Natl. Acad. Sci. U.S.A.">
        <title>A global phylogenomic analysis of the shiitake genus Lentinula.</title>
        <authorList>
            <person name="Sierra-Patev S."/>
            <person name="Min B."/>
            <person name="Naranjo-Ortiz M."/>
            <person name="Looney B."/>
            <person name="Konkel Z."/>
            <person name="Slot J.C."/>
            <person name="Sakamoto Y."/>
            <person name="Steenwyk J.L."/>
            <person name="Rokas A."/>
            <person name="Carro J."/>
            <person name="Camarero S."/>
            <person name="Ferreira P."/>
            <person name="Molpeceres G."/>
            <person name="Ruiz-Duenas F.J."/>
            <person name="Serrano A."/>
            <person name="Henrissat B."/>
            <person name="Drula E."/>
            <person name="Hughes K.W."/>
            <person name="Mata J.L."/>
            <person name="Ishikawa N.K."/>
            <person name="Vargas-Isla R."/>
            <person name="Ushijima S."/>
            <person name="Smith C.A."/>
            <person name="Donoghue J."/>
            <person name="Ahrendt S."/>
            <person name="Andreopoulos W."/>
            <person name="He G."/>
            <person name="LaButti K."/>
            <person name="Lipzen A."/>
            <person name="Ng V."/>
            <person name="Riley R."/>
            <person name="Sandor L."/>
            <person name="Barry K."/>
            <person name="Martinez A.T."/>
            <person name="Xiao Y."/>
            <person name="Gibbons J.G."/>
            <person name="Terashima K."/>
            <person name="Grigoriev I.V."/>
            <person name="Hibbett D."/>
        </authorList>
    </citation>
    <scope>NUCLEOTIDE SEQUENCE</scope>
    <source>
        <strain evidence="1">ET3784</strain>
    </source>
</reference>
<gene>
    <name evidence="1" type="ORF">DFJ43DRAFT_583831</name>
</gene>
<evidence type="ECO:0000313" key="2">
    <source>
        <dbReference type="Proteomes" id="UP001176059"/>
    </source>
</evidence>
<dbReference type="AlphaFoldDB" id="A0AA38JIB4"/>
<dbReference type="Proteomes" id="UP001176059">
    <property type="component" value="Unassembled WGS sequence"/>
</dbReference>
<dbReference type="EMBL" id="JANVFO010000047">
    <property type="protein sequence ID" value="KAJ3725024.1"/>
    <property type="molecule type" value="Genomic_DNA"/>
</dbReference>
<accession>A0AA38JIB4</accession>
<proteinExistence type="predicted"/>
<sequence>MTIFFVAYKLNWLDIVNETIAFQMSCVNSPSRGGVLRGTCCQMVVLFRDTDQPDRVIDVGRWTLGAHLTTEHRTQSQIRSLRLGNRSIHDNTFSSFTWKIEDTTFQLPASMSLFYPSMKYWIGLGKNKAHIQRLMDEGGLQEGIVFAVDMLIAELCGQACEIWPNARHIVPVNHRSFRTSLQCIGLADNTHRSNRKLPTIEEIQLSRVQTAERHFTIFWK</sequence>
<name>A0AA38JIB4_9AGAR</name>
<keyword evidence="2" id="KW-1185">Reference proteome</keyword>
<protein>
    <submittedName>
        <fullName evidence="1">Uncharacterized protein</fullName>
    </submittedName>
</protein>
<evidence type="ECO:0000313" key="1">
    <source>
        <dbReference type="EMBL" id="KAJ3725024.1"/>
    </source>
</evidence>
<reference evidence="1" key="1">
    <citation type="submission" date="2022-08" db="EMBL/GenBank/DDBJ databases">
        <authorList>
            <consortium name="DOE Joint Genome Institute"/>
            <person name="Min B."/>
            <person name="Sierra-Patev S."/>
            <person name="Naranjo-Ortiz M."/>
            <person name="Looney B."/>
            <person name="Konkel Z."/>
            <person name="Slot J.C."/>
            <person name="Sakamoto Y."/>
            <person name="Steenwyk J.L."/>
            <person name="Rokas A."/>
            <person name="Carro J."/>
            <person name="Camarero S."/>
            <person name="Ferreira P."/>
            <person name="Molpeceres G."/>
            <person name="Ruiz-duenas F.J."/>
            <person name="Serrano A."/>
            <person name="Henrissat B."/>
            <person name="Drula E."/>
            <person name="Hughes K.W."/>
            <person name="Mata J.L."/>
            <person name="Ishikawa N.K."/>
            <person name="Vargas-Isla R."/>
            <person name="Ushijima S."/>
            <person name="Smith C.A."/>
            <person name="Ahrendt S."/>
            <person name="Andreopoulos W."/>
            <person name="He G."/>
            <person name="LaButti K."/>
            <person name="Lipzen A."/>
            <person name="Ng V."/>
            <person name="Riley R."/>
            <person name="Sandor L."/>
            <person name="Barry K."/>
            <person name="Martinez A.T."/>
            <person name="Xiao Y."/>
            <person name="Gibbons J.G."/>
            <person name="Terashima K."/>
            <person name="Hibbett D.S."/>
            <person name="Grigoriev I.V."/>
        </authorList>
    </citation>
    <scope>NUCLEOTIDE SEQUENCE</scope>
    <source>
        <strain evidence="1">ET3784</strain>
    </source>
</reference>
<organism evidence="1 2">
    <name type="scientific">Lentinula guzmanii</name>
    <dbReference type="NCBI Taxonomy" id="2804957"/>
    <lineage>
        <taxon>Eukaryota</taxon>
        <taxon>Fungi</taxon>
        <taxon>Dikarya</taxon>
        <taxon>Basidiomycota</taxon>
        <taxon>Agaricomycotina</taxon>
        <taxon>Agaricomycetes</taxon>
        <taxon>Agaricomycetidae</taxon>
        <taxon>Agaricales</taxon>
        <taxon>Marasmiineae</taxon>
        <taxon>Omphalotaceae</taxon>
        <taxon>Lentinula</taxon>
    </lineage>
</organism>